<dbReference type="Pfam" id="PF13646">
    <property type="entry name" value="HEAT_2"/>
    <property type="match status" value="3"/>
</dbReference>
<protein>
    <recommendedName>
        <fullName evidence="5">Phycocyanin operon protein Z</fullName>
    </recommendedName>
</protein>
<dbReference type="InterPro" id="IPR011989">
    <property type="entry name" value="ARM-like"/>
</dbReference>
<dbReference type="InterPro" id="IPR016024">
    <property type="entry name" value="ARM-type_fold"/>
</dbReference>
<reference evidence="3 4" key="1">
    <citation type="journal article" date="2018" name="Sci. Rep.">
        <title>A novel species of the marine cyanobacterium Acaryochloris with a unique pigment content and lifestyle.</title>
        <authorList>
            <person name="Partensky F."/>
            <person name="Six C."/>
            <person name="Ratin M."/>
            <person name="Garczarek L."/>
            <person name="Vaulot D."/>
            <person name="Probert I."/>
            <person name="Calteau A."/>
            <person name="Gourvil P."/>
            <person name="Marie D."/>
            <person name="Grebert T."/>
            <person name="Bouchier C."/>
            <person name="Le Panse S."/>
            <person name="Gachenot M."/>
            <person name="Rodriguez F."/>
            <person name="Garrido J.L."/>
        </authorList>
    </citation>
    <scope>NUCLEOTIDE SEQUENCE [LARGE SCALE GENOMIC DNA]</scope>
    <source>
        <strain evidence="3 4">RCC1774</strain>
    </source>
</reference>
<dbReference type="Gene3D" id="1.25.10.10">
    <property type="entry name" value="Leucine-rich Repeat Variant"/>
    <property type="match status" value="3"/>
</dbReference>
<dbReference type="GO" id="GO:0030089">
    <property type="term" value="C:phycobilisome"/>
    <property type="evidence" value="ECO:0007669"/>
    <property type="project" value="UniProtKB-KW"/>
</dbReference>
<keyword evidence="4" id="KW-1185">Reference proteome</keyword>
<dbReference type="SUPFAM" id="SSF48371">
    <property type="entry name" value="ARM repeat"/>
    <property type="match status" value="1"/>
</dbReference>
<comment type="caution">
    <text evidence="3">The sequence shown here is derived from an EMBL/GenBank/DDBJ whole genome shotgun (WGS) entry which is preliminary data.</text>
</comment>
<dbReference type="GO" id="GO:0016491">
    <property type="term" value="F:oxidoreductase activity"/>
    <property type="evidence" value="ECO:0007669"/>
    <property type="project" value="TreeGrafter"/>
</dbReference>
<dbReference type="InterPro" id="IPR004155">
    <property type="entry name" value="PBS_lyase_HEAT"/>
</dbReference>
<keyword evidence="2" id="KW-0605">Phycobilisome</keyword>
<dbReference type="PANTHER" id="PTHR12697">
    <property type="entry name" value="PBS LYASE HEAT-LIKE PROTEIN"/>
    <property type="match status" value="1"/>
</dbReference>
<evidence type="ECO:0000313" key="3">
    <source>
        <dbReference type="EMBL" id="PZD73482.1"/>
    </source>
</evidence>
<evidence type="ECO:0000313" key="4">
    <source>
        <dbReference type="Proteomes" id="UP000248857"/>
    </source>
</evidence>
<name>A0A2W1JS04_9CYAN</name>
<dbReference type="Proteomes" id="UP000248857">
    <property type="component" value="Unassembled WGS sequence"/>
</dbReference>
<organism evidence="3 4">
    <name type="scientific">Acaryochloris thomasi RCC1774</name>
    <dbReference type="NCBI Taxonomy" id="1764569"/>
    <lineage>
        <taxon>Bacteria</taxon>
        <taxon>Bacillati</taxon>
        <taxon>Cyanobacteriota</taxon>
        <taxon>Cyanophyceae</taxon>
        <taxon>Acaryochloridales</taxon>
        <taxon>Acaryochloridaceae</taxon>
        <taxon>Acaryochloris</taxon>
        <taxon>Acaryochloris thomasi</taxon>
    </lineage>
</organism>
<evidence type="ECO:0000256" key="2">
    <source>
        <dbReference type="ARBA" id="ARBA00022738"/>
    </source>
</evidence>
<dbReference type="AlphaFoldDB" id="A0A2W1JS04"/>
<accession>A0A2W1JS04</accession>
<dbReference type="SMART" id="SM00567">
    <property type="entry name" value="EZ_HEAT"/>
    <property type="match status" value="7"/>
</dbReference>
<dbReference type="EMBL" id="PQWO01000005">
    <property type="protein sequence ID" value="PZD73482.1"/>
    <property type="molecule type" value="Genomic_DNA"/>
</dbReference>
<keyword evidence="1" id="KW-0042">Antenna complex</keyword>
<sequence length="386" mass="41819">MVPDASHDMSTLTAALEVLQSGDFHARWDAAKALAGFGEQAIAPLAQLLQSPDSDVELQWVAARALGDFQHPDALMALATSLCTTEDDEISEIAAETLGSMGAAAIPILEDYLQSHQTTLPAIQALAHIRDAKTIPLLLQAAQQERAEIRAAAMEALSAFHRPQVVPALIQGLSDLSPQVRQIAVMGLGYRPQEPLDWMTLVQPLLHDDSLQVSQQTALTLGRLGLTQPLLNHLKTDCSVALKRTVIQALGRVGNRQALQHLRQAFQLAAASESWDLARGVIDEIATLQTQQPLATQMLLEILEQPQPMMILNAIATALGQLRQPEAMEALIQLLAQPDLGVRLHAIAALKQLQNCNVHQHLQTLANNPEVTAELTTGVTLALQEW</sequence>
<dbReference type="InterPro" id="IPR000225">
    <property type="entry name" value="Armadillo"/>
</dbReference>
<dbReference type="PANTHER" id="PTHR12697:SF5">
    <property type="entry name" value="DEOXYHYPUSINE HYDROXYLASE"/>
    <property type="match status" value="1"/>
</dbReference>
<evidence type="ECO:0000256" key="1">
    <source>
        <dbReference type="ARBA" id="ARBA00022549"/>
    </source>
</evidence>
<dbReference type="PROSITE" id="PS50176">
    <property type="entry name" value="ARM_REPEAT"/>
    <property type="match status" value="1"/>
</dbReference>
<proteinExistence type="predicted"/>
<gene>
    <name evidence="3" type="ORF">C1752_01931</name>
</gene>
<evidence type="ECO:0008006" key="5">
    <source>
        <dbReference type="Google" id="ProtNLM"/>
    </source>
</evidence>